<reference evidence="3 4" key="1">
    <citation type="submission" date="2020-04" db="EMBL/GenBank/DDBJ databases">
        <title>Usitatibacter rugosus gen. nov., sp. nov. and Usitatibacter palustris sp. nov., novel members of Usitatibacteraceae fam. nov. within the order Nitrosomonadales isolated from soil.</title>
        <authorList>
            <person name="Huber K.J."/>
            <person name="Neumann-Schaal M."/>
            <person name="Geppert A."/>
            <person name="Luckner M."/>
            <person name="Wanner G."/>
            <person name="Overmann J."/>
        </authorList>
    </citation>
    <scope>NUCLEOTIDE SEQUENCE [LARGE SCALE GENOMIC DNA]</scope>
    <source>
        <strain evidence="3 4">Swamp67</strain>
    </source>
</reference>
<dbReference type="Pfam" id="PF14542">
    <property type="entry name" value="Acetyltransf_CG"/>
    <property type="match status" value="1"/>
</dbReference>
<evidence type="ECO:0000259" key="2">
    <source>
        <dbReference type="PROSITE" id="PS51729"/>
    </source>
</evidence>
<name>A0A6M4HBR6_9PROT</name>
<dbReference type="GO" id="GO:0016747">
    <property type="term" value="F:acyltransferase activity, transferring groups other than amino-acyl groups"/>
    <property type="evidence" value="ECO:0007669"/>
    <property type="project" value="InterPro"/>
</dbReference>
<dbReference type="SUPFAM" id="SSF55729">
    <property type="entry name" value="Acyl-CoA N-acyltransferases (Nat)"/>
    <property type="match status" value="1"/>
</dbReference>
<dbReference type="PROSITE" id="PS51729">
    <property type="entry name" value="GNAT_YJDJ"/>
    <property type="match status" value="1"/>
</dbReference>
<evidence type="ECO:0000259" key="1">
    <source>
        <dbReference type="PROSITE" id="PS51186"/>
    </source>
</evidence>
<dbReference type="InterPro" id="IPR016181">
    <property type="entry name" value="Acyl_CoA_acyltransferase"/>
</dbReference>
<feature type="domain" description="N-acetyltransferase" evidence="1">
    <location>
        <begin position="1"/>
        <end position="92"/>
    </location>
</feature>
<keyword evidence="4" id="KW-1185">Reference proteome</keyword>
<organism evidence="3 4">
    <name type="scientific">Usitatibacter palustris</name>
    <dbReference type="NCBI Taxonomy" id="2732487"/>
    <lineage>
        <taxon>Bacteria</taxon>
        <taxon>Pseudomonadati</taxon>
        <taxon>Pseudomonadota</taxon>
        <taxon>Betaproteobacteria</taxon>
        <taxon>Nitrosomonadales</taxon>
        <taxon>Usitatibacteraceae</taxon>
        <taxon>Usitatibacter</taxon>
    </lineage>
</organism>
<dbReference type="InterPro" id="IPR045057">
    <property type="entry name" value="Gcn5-rel_NAT"/>
</dbReference>
<dbReference type="CDD" id="cd04301">
    <property type="entry name" value="NAT_SF"/>
    <property type="match status" value="1"/>
</dbReference>
<sequence>MGLAFRFDEERMRFIGERDGTEIAFARLADTGNGTLRINHVEVLRSEENKGHASALMKALLEDARARGKKVVPVCPFAGAYLRRHPEYEDLQ</sequence>
<evidence type="ECO:0000313" key="3">
    <source>
        <dbReference type="EMBL" id="QJR16682.1"/>
    </source>
</evidence>
<evidence type="ECO:0000313" key="4">
    <source>
        <dbReference type="Proteomes" id="UP000503096"/>
    </source>
</evidence>
<feature type="domain" description="N-acetyltransferase" evidence="2">
    <location>
        <begin position="6"/>
        <end position="92"/>
    </location>
</feature>
<gene>
    <name evidence="3" type="ORF">DSM104440_03518</name>
</gene>
<protein>
    <submittedName>
        <fullName evidence="3">Uncharacterized protein</fullName>
    </submittedName>
</protein>
<dbReference type="RefSeq" id="WP_171164999.1">
    <property type="nucleotide sequence ID" value="NZ_CP053073.1"/>
</dbReference>
<dbReference type="PROSITE" id="PS51186">
    <property type="entry name" value="GNAT"/>
    <property type="match status" value="1"/>
</dbReference>
<dbReference type="InParanoid" id="A0A6M4HBR6"/>
<dbReference type="PANTHER" id="PTHR31435">
    <property type="entry name" value="PROTEIN NATD1"/>
    <property type="match status" value="1"/>
</dbReference>
<dbReference type="InterPro" id="IPR031165">
    <property type="entry name" value="GNAT_YJDJ"/>
</dbReference>
<dbReference type="Proteomes" id="UP000503096">
    <property type="component" value="Chromosome"/>
</dbReference>
<dbReference type="PANTHER" id="PTHR31435:SF10">
    <property type="entry name" value="BSR4717 PROTEIN"/>
    <property type="match status" value="1"/>
</dbReference>
<accession>A0A6M4HBR6</accession>
<dbReference type="Gene3D" id="3.40.630.30">
    <property type="match status" value="1"/>
</dbReference>
<dbReference type="FunCoup" id="A0A6M4HBR6">
    <property type="interactions" value="22"/>
</dbReference>
<dbReference type="InterPro" id="IPR000182">
    <property type="entry name" value="GNAT_dom"/>
</dbReference>
<dbReference type="AlphaFoldDB" id="A0A6M4HBR6"/>
<dbReference type="EMBL" id="CP053073">
    <property type="protein sequence ID" value="QJR16682.1"/>
    <property type="molecule type" value="Genomic_DNA"/>
</dbReference>
<dbReference type="KEGG" id="upl:DSM104440_03518"/>
<proteinExistence type="predicted"/>